<evidence type="ECO:0000313" key="3">
    <source>
        <dbReference type="Proteomes" id="UP000179807"/>
    </source>
</evidence>
<dbReference type="Proteomes" id="UP000179807">
    <property type="component" value="Unassembled WGS sequence"/>
</dbReference>
<organism evidence="2 3">
    <name type="scientific">Tritrichomonas foetus</name>
    <dbReference type="NCBI Taxonomy" id="1144522"/>
    <lineage>
        <taxon>Eukaryota</taxon>
        <taxon>Metamonada</taxon>
        <taxon>Parabasalia</taxon>
        <taxon>Tritrichomonadida</taxon>
        <taxon>Tritrichomonadidae</taxon>
        <taxon>Tritrichomonas</taxon>
    </lineage>
</organism>
<evidence type="ECO:0000313" key="2">
    <source>
        <dbReference type="EMBL" id="OHT11476.1"/>
    </source>
</evidence>
<accession>A0A1J4KNV4</accession>
<reference evidence="2" key="1">
    <citation type="submission" date="2016-10" db="EMBL/GenBank/DDBJ databases">
        <authorList>
            <person name="Benchimol M."/>
            <person name="Almeida L.G."/>
            <person name="Vasconcelos A.T."/>
            <person name="Perreira-Neves A."/>
            <person name="Rosa I.A."/>
            <person name="Tasca T."/>
            <person name="Bogo M.R."/>
            <person name="de Souza W."/>
        </authorList>
    </citation>
    <scope>NUCLEOTIDE SEQUENCE [LARGE SCALE GENOMIC DNA]</scope>
    <source>
        <strain evidence="2">K</strain>
    </source>
</reference>
<gene>
    <name evidence="2" type="ORF">TRFO_19010</name>
</gene>
<dbReference type="OrthoDB" id="10579096at2759"/>
<feature type="compositionally biased region" description="Basic residues" evidence="1">
    <location>
        <begin position="1"/>
        <end position="10"/>
    </location>
</feature>
<dbReference type="AlphaFoldDB" id="A0A1J4KNV4"/>
<comment type="caution">
    <text evidence="2">The sequence shown here is derived from an EMBL/GenBank/DDBJ whole genome shotgun (WGS) entry which is preliminary data.</text>
</comment>
<proteinExistence type="predicted"/>
<dbReference type="RefSeq" id="XP_068364612.1">
    <property type="nucleotide sequence ID" value="XM_068500515.1"/>
</dbReference>
<feature type="region of interest" description="Disordered" evidence="1">
    <location>
        <begin position="423"/>
        <end position="455"/>
    </location>
</feature>
<sequence>MKTGAKRTKKAPVNEEAPAELQSSPFLQMPADPLATYVGQYGLYYLGFAGGVISTPPDSLQSVNIEMWPLDQIYKLRSDLISLSLLIDEDDKVIQKDLKIGFEDVVTGLHENEDEETLRFQRLPLSNKIKTTKEIRFDPIVRPCSPMPSIQPAQLISHTRARVEQLSRARPQSAHLRRTQSSSNIKSLTQDTLWENVDLFLHPVEKITQIQQYMIPSKPKNNLEILNEPVGPHYSTTICRAPNVLSDPVKSRLIIPPPPADLTGNTDTSSYLHSRLVSAVVPLLGSKDKRATGKNSMSSGSRGVKSENEENTTLAASNTAILNDLKNTEYNSTPTAECTGFTGYGWLNFEERLAMELSYVGIEGSGNVVTSVDCPIAQDLAEAIKEHDAVIKEANKWKKIMADIVQKRRPILEDRNRKHKEWSAAMNQYYAQEKAKQAQEKKKSRPPHSTSTESD</sequence>
<evidence type="ECO:0000256" key="1">
    <source>
        <dbReference type="SAM" id="MobiDB-lite"/>
    </source>
</evidence>
<dbReference type="GeneID" id="94835219"/>
<name>A0A1J4KNV4_9EUKA</name>
<keyword evidence="3" id="KW-1185">Reference proteome</keyword>
<dbReference type="EMBL" id="MLAK01000586">
    <property type="protein sequence ID" value="OHT11476.1"/>
    <property type="molecule type" value="Genomic_DNA"/>
</dbReference>
<dbReference type="VEuPathDB" id="TrichDB:TRFO_19010"/>
<feature type="region of interest" description="Disordered" evidence="1">
    <location>
        <begin position="1"/>
        <end position="24"/>
    </location>
</feature>
<protein>
    <submittedName>
        <fullName evidence="2">Uncharacterized protein</fullName>
    </submittedName>
</protein>
<feature type="region of interest" description="Disordered" evidence="1">
    <location>
        <begin position="288"/>
        <end position="310"/>
    </location>
</feature>